<reference evidence="2" key="1">
    <citation type="submission" date="2022-01" db="EMBL/GenBank/DDBJ databases">
        <title>Corynebacterium sp. nov isolated from isolated from the feces of the greater white-fronted geese (Anser albifrons) at Poyang Lake, PR China.</title>
        <authorList>
            <person name="Liu Q."/>
        </authorList>
    </citation>
    <scope>NUCLEOTIDE SEQUENCE</scope>
    <source>
        <strain evidence="2">JCM 32435</strain>
    </source>
</reference>
<dbReference type="Pfam" id="PF12697">
    <property type="entry name" value="Abhydrolase_6"/>
    <property type="match status" value="1"/>
</dbReference>
<dbReference type="InterPro" id="IPR029058">
    <property type="entry name" value="AB_hydrolase_fold"/>
</dbReference>
<organism evidence="2 3">
    <name type="scientific">Corynebacterium uropygiale</name>
    <dbReference type="NCBI Taxonomy" id="1775911"/>
    <lineage>
        <taxon>Bacteria</taxon>
        <taxon>Bacillati</taxon>
        <taxon>Actinomycetota</taxon>
        <taxon>Actinomycetes</taxon>
        <taxon>Mycobacteriales</taxon>
        <taxon>Corynebacteriaceae</taxon>
        <taxon>Corynebacterium</taxon>
    </lineage>
</organism>
<evidence type="ECO:0000259" key="1">
    <source>
        <dbReference type="Pfam" id="PF12697"/>
    </source>
</evidence>
<evidence type="ECO:0000313" key="3">
    <source>
        <dbReference type="Proteomes" id="UP001139336"/>
    </source>
</evidence>
<sequence length="262" mass="27804">MSAPTLATTVTGPEDAPVLVLGHSLGSSSVMWEDVAQDLGDRVRLIRYDLPGHGRSPLLPLDREARMPDILDALRHTLEELGVREYHLAGLSFGGLTALAAGCAQLPGLRSITVMSSGPVNAPLSQWPEKIATVREKGTESLVDDTFERWFSEAAPATHPEALDAIRRAFCACEDEGYAQVCQVLGATDLSGEVGSISVPTLLISAEHDGGLPWDKADELAEAIRAGGAPVEVLRLAGVKHMSAVERPAEVAEALVRHVSAH</sequence>
<dbReference type="PANTHER" id="PTHR43798">
    <property type="entry name" value="MONOACYLGLYCEROL LIPASE"/>
    <property type="match status" value="1"/>
</dbReference>
<dbReference type="Gene3D" id="3.40.50.1820">
    <property type="entry name" value="alpha/beta hydrolase"/>
    <property type="match status" value="1"/>
</dbReference>
<dbReference type="EMBL" id="JAKGSI010000004">
    <property type="protein sequence ID" value="MCF4007368.1"/>
    <property type="molecule type" value="Genomic_DNA"/>
</dbReference>
<dbReference type="RefSeq" id="WP_236119503.1">
    <property type="nucleotide sequence ID" value="NZ_JAKGSI010000004.1"/>
</dbReference>
<keyword evidence="2" id="KW-0378">Hydrolase</keyword>
<dbReference type="PRINTS" id="PR00111">
    <property type="entry name" value="ABHYDROLASE"/>
</dbReference>
<dbReference type="AlphaFoldDB" id="A0A9X1U1B0"/>
<dbReference type="InterPro" id="IPR050266">
    <property type="entry name" value="AB_hydrolase_sf"/>
</dbReference>
<evidence type="ECO:0000313" key="2">
    <source>
        <dbReference type="EMBL" id="MCF4007368.1"/>
    </source>
</evidence>
<gene>
    <name evidence="2" type="ORF">L1O03_09325</name>
</gene>
<comment type="caution">
    <text evidence="2">The sequence shown here is derived from an EMBL/GenBank/DDBJ whole genome shotgun (WGS) entry which is preliminary data.</text>
</comment>
<proteinExistence type="predicted"/>
<keyword evidence="3" id="KW-1185">Reference proteome</keyword>
<dbReference type="PANTHER" id="PTHR43798:SF33">
    <property type="entry name" value="HYDROLASE, PUTATIVE (AFU_ORTHOLOGUE AFUA_2G14860)-RELATED"/>
    <property type="match status" value="1"/>
</dbReference>
<accession>A0A9X1U1B0</accession>
<dbReference type="InterPro" id="IPR000073">
    <property type="entry name" value="AB_hydrolase_1"/>
</dbReference>
<feature type="domain" description="AB hydrolase-1" evidence="1">
    <location>
        <begin position="19"/>
        <end position="254"/>
    </location>
</feature>
<name>A0A9X1U1B0_9CORY</name>
<dbReference type="GO" id="GO:0016787">
    <property type="term" value="F:hydrolase activity"/>
    <property type="evidence" value="ECO:0007669"/>
    <property type="project" value="UniProtKB-KW"/>
</dbReference>
<protein>
    <submittedName>
        <fullName evidence="2">Alpha/beta fold hydrolase</fullName>
    </submittedName>
</protein>
<dbReference type="Proteomes" id="UP001139336">
    <property type="component" value="Unassembled WGS sequence"/>
</dbReference>
<dbReference type="SUPFAM" id="SSF53474">
    <property type="entry name" value="alpha/beta-Hydrolases"/>
    <property type="match status" value="1"/>
</dbReference>
<dbReference type="GO" id="GO:0016020">
    <property type="term" value="C:membrane"/>
    <property type="evidence" value="ECO:0007669"/>
    <property type="project" value="TreeGrafter"/>
</dbReference>